<dbReference type="EMBL" id="LIBJ01000372">
    <property type="protein sequence ID" value="KRO46041.1"/>
    <property type="molecule type" value="Genomic_DNA"/>
</dbReference>
<reference evidence="2 3" key="1">
    <citation type="submission" date="2015-10" db="EMBL/GenBank/DDBJ databases">
        <title>Metagenome-Assembled Genomes uncover a global brackish microbiome.</title>
        <authorList>
            <person name="Hugerth L.W."/>
            <person name="Larsson J."/>
            <person name="Alneberg J."/>
            <person name="Lindh M.V."/>
            <person name="Legrand C."/>
            <person name="Pinhassi J."/>
            <person name="Andersson A.F."/>
        </authorList>
    </citation>
    <scope>NUCLEOTIDE SEQUENCE [LARGE SCALE GENOMIC DNA]</scope>
    <source>
        <strain evidence="2">BACL6 MAG-120924-bin43</strain>
    </source>
</reference>
<comment type="caution">
    <text evidence="2">The sequence shown here is derived from an EMBL/GenBank/DDBJ whole genome shotgun (WGS) entry which is preliminary data.</text>
</comment>
<sequence length="218" mass="23530">MVDQLAARCDKPVRIVRENSAFSQGRYLNVGLIAARSQHAVLVDQHCEFIEGDWLETLLGYIDREHVATVAPVVLDEFGLIVSAGLAFTPEPHDIGAGHHPSELGPVGMFAIARECFGVSTRCALVDVDALKAVGGFSPEYSTRMFDFDLAAKLHGAGLHAIVTPSTVRLRPFILHGAPARMAGAAPEAWPPVNIQAKEAAVAERNARREDLSITEKD</sequence>
<dbReference type="Pfam" id="PF00535">
    <property type="entry name" value="Glycos_transf_2"/>
    <property type="match status" value="1"/>
</dbReference>
<gene>
    <name evidence="2" type="ORF">ABR75_07535</name>
</gene>
<dbReference type="InterPro" id="IPR001173">
    <property type="entry name" value="Glyco_trans_2-like"/>
</dbReference>
<evidence type="ECO:0000259" key="1">
    <source>
        <dbReference type="Pfam" id="PF00535"/>
    </source>
</evidence>
<dbReference type="Gene3D" id="3.90.550.10">
    <property type="entry name" value="Spore Coat Polysaccharide Biosynthesis Protein SpsA, Chain A"/>
    <property type="match status" value="1"/>
</dbReference>
<proteinExistence type="predicted"/>
<evidence type="ECO:0000313" key="2">
    <source>
        <dbReference type="EMBL" id="KRO46041.1"/>
    </source>
</evidence>
<dbReference type="SUPFAM" id="SSF53448">
    <property type="entry name" value="Nucleotide-diphospho-sugar transferases"/>
    <property type="match status" value="1"/>
</dbReference>
<organism evidence="2 3">
    <name type="scientific">Acidimicrobiia bacterium BACL6 MAG-120924-bin43</name>
    <dbReference type="NCBI Taxonomy" id="1655583"/>
    <lineage>
        <taxon>Bacteria</taxon>
        <taxon>Bacillati</taxon>
        <taxon>Actinomycetota</taxon>
        <taxon>Acidimicrobiia</taxon>
        <taxon>acIV cluster</taxon>
    </lineage>
</organism>
<evidence type="ECO:0000313" key="3">
    <source>
        <dbReference type="Proteomes" id="UP000051017"/>
    </source>
</evidence>
<feature type="domain" description="Glycosyltransferase 2-like" evidence="1">
    <location>
        <begin position="3"/>
        <end position="132"/>
    </location>
</feature>
<protein>
    <recommendedName>
        <fullName evidence="1">Glycosyltransferase 2-like domain-containing protein</fullName>
    </recommendedName>
</protein>
<dbReference type="Proteomes" id="UP000051017">
    <property type="component" value="Unassembled WGS sequence"/>
</dbReference>
<accession>A0A0R2Q6Q2</accession>
<dbReference type="AlphaFoldDB" id="A0A0R2Q6Q2"/>
<name>A0A0R2Q6Q2_9ACTN</name>
<dbReference type="InterPro" id="IPR029044">
    <property type="entry name" value="Nucleotide-diphossugar_trans"/>
</dbReference>